<accession>A0A319AXL6</accession>
<dbReference type="Proteomes" id="UP000248405">
    <property type="component" value="Unassembled WGS sequence"/>
</dbReference>
<organism evidence="2 3">
    <name type="scientific">Aspergillus vadensis (strain CBS 113365 / IMI 142717 / IBT 24658)</name>
    <dbReference type="NCBI Taxonomy" id="1448311"/>
    <lineage>
        <taxon>Eukaryota</taxon>
        <taxon>Fungi</taxon>
        <taxon>Dikarya</taxon>
        <taxon>Ascomycota</taxon>
        <taxon>Pezizomycotina</taxon>
        <taxon>Eurotiomycetes</taxon>
        <taxon>Eurotiomycetidae</taxon>
        <taxon>Eurotiales</taxon>
        <taxon>Aspergillaceae</taxon>
        <taxon>Aspergillus</taxon>
        <taxon>Aspergillus subgen. Circumdati</taxon>
    </lineage>
</organism>
<reference evidence="2" key="1">
    <citation type="submission" date="2016-12" db="EMBL/GenBank/DDBJ databases">
        <title>The genomes of Aspergillus section Nigri reveals drivers in fungal speciation.</title>
        <authorList>
            <consortium name="DOE Joint Genome Institute"/>
            <person name="Vesth T.C."/>
            <person name="Nybo J."/>
            <person name="Theobald S."/>
            <person name="Brandl J."/>
            <person name="Frisvad J.C."/>
            <person name="Nielsen K.F."/>
            <person name="Lyhne E.K."/>
            <person name="Kogle M.E."/>
            <person name="Kuo A."/>
            <person name="Riley R."/>
            <person name="Clum A."/>
            <person name="Nolan M."/>
            <person name="Lipzen A."/>
            <person name="Salamov A."/>
            <person name="Henrissat B."/>
            <person name="Wiebenga A."/>
            <person name="De Vries R.P."/>
            <person name="Grigoriev I.V."/>
            <person name="Mortensen U.H."/>
            <person name="Andersen M.R."/>
            <person name="Baker S.E."/>
        </authorList>
    </citation>
    <scope>NUCLEOTIDE SEQUENCE [LARGE SCALE GENOMIC DNA]</scope>
    <source>
        <strain evidence="2">CBS 113365</strain>
    </source>
</reference>
<keyword evidence="1" id="KW-0732">Signal</keyword>
<proteinExistence type="predicted"/>
<gene>
    <name evidence="2" type="ORF">BO88DRAFT_183381</name>
</gene>
<dbReference type="GeneID" id="37206352"/>
<keyword evidence="3" id="KW-1185">Reference proteome</keyword>
<dbReference type="EMBL" id="KZ821645">
    <property type="protein sequence ID" value="PYH64161.1"/>
    <property type="molecule type" value="Genomic_DNA"/>
</dbReference>
<dbReference type="OrthoDB" id="10481327at2759"/>
<sequence length="134" mass="14616">MISSRLFVISITDIHPMTQSRSCFTFALSILFLFSVSSGPSVVPSEFIDLSEPVLACLLSPLFNLYGIPASFSGLPPSVFALPSTPSFRFSFFTLCLLSPAGYPIISWCPSSAILCVTIYHEFFHMGLTYIGGQ</sequence>
<feature type="chain" id="PRO_5016349652" evidence="1">
    <location>
        <begin position="39"/>
        <end position="134"/>
    </location>
</feature>
<feature type="signal peptide" evidence="1">
    <location>
        <begin position="1"/>
        <end position="38"/>
    </location>
</feature>
<dbReference type="AlphaFoldDB" id="A0A319AXL6"/>
<evidence type="ECO:0000313" key="3">
    <source>
        <dbReference type="Proteomes" id="UP000248405"/>
    </source>
</evidence>
<protein>
    <submittedName>
        <fullName evidence="2">Uncharacterized protein</fullName>
    </submittedName>
</protein>
<evidence type="ECO:0000313" key="2">
    <source>
        <dbReference type="EMBL" id="PYH64161.1"/>
    </source>
</evidence>
<evidence type="ECO:0000256" key="1">
    <source>
        <dbReference type="SAM" id="SignalP"/>
    </source>
</evidence>
<dbReference type="RefSeq" id="XP_025557955.1">
    <property type="nucleotide sequence ID" value="XM_025701760.1"/>
</dbReference>
<name>A0A319AXL6_ASPVC</name>